<dbReference type="SMART" id="SM00028">
    <property type="entry name" value="TPR"/>
    <property type="match status" value="2"/>
</dbReference>
<dbReference type="InterPro" id="IPR013940">
    <property type="entry name" value="Spo22/ZIP4/TEX11"/>
</dbReference>
<reference evidence="4" key="1">
    <citation type="journal article" date="2023" name="Science">
        <title>Genome structures resolve the early diversification of teleost fishes.</title>
        <authorList>
            <person name="Parey E."/>
            <person name="Louis A."/>
            <person name="Montfort J."/>
            <person name="Bouchez O."/>
            <person name="Roques C."/>
            <person name="Iampietro C."/>
            <person name="Lluch J."/>
            <person name="Castinel A."/>
            <person name="Donnadieu C."/>
            <person name="Desvignes T."/>
            <person name="Floi Bucao C."/>
            <person name="Jouanno E."/>
            <person name="Wen M."/>
            <person name="Mejri S."/>
            <person name="Dirks R."/>
            <person name="Jansen H."/>
            <person name="Henkel C."/>
            <person name="Chen W.J."/>
            <person name="Zahm M."/>
            <person name="Cabau C."/>
            <person name="Klopp C."/>
            <person name="Thompson A.W."/>
            <person name="Robinson-Rechavi M."/>
            <person name="Braasch I."/>
            <person name="Lecointre G."/>
            <person name="Bobe J."/>
            <person name="Postlethwait J.H."/>
            <person name="Berthelot C."/>
            <person name="Roest Crollius H."/>
            <person name="Guiguen Y."/>
        </authorList>
    </citation>
    <scope>NUCLEOTIDE SEQUENCE</scope>
    <source>
        <strain evidence="4">Concon-B</strain>
    </source>
</reference>
<keyword evidence="1" id="KW-0469">Meiosis</keyword>
<evidence type="ECO:0000256" key="3">
    <source>
        <dbReference type="PROSITE-ProRule" id="PRU00339"/>
    </source>
</evidence>
<evidence type="ECO:0000256" key="2">
    <source>
        <dbReference type="ARBA" id="ARBA00031845"/>
    </source>
</evidence>
<gene>
    <name evidence="4" type="ORF">COCON_G00041890</name>
</gene>
<dbReference type="InterPro" id="IPR019734">
    <property type="entry name" value="TPR_rpt"/>
</dbReference>
<dbReference type="OrthoDB" id="65716at2759"/>
<evidence type="ECO:0000313" key="5">
    <source>
        <dbReference type="Proteomes" id="UP001152803"/>
    </source>
</evidence>
<name>A0A9Q1I4N3_CONCO</name>
<proteinExistence type="predicted"/>
<sequence length="936" mass="105716">MECFVADIKDSTEKLVQKQMPENADEVIEKLFHDTRNLESSSFSIIYEQQQLEDSAIQLWNWAVTKHVGSAINEDQKAKVRHAACLLLCAAEPPEPSEGAVRRLILMATKTGRTWLDCKMPQMKFAVKSLETLYGRLTASADDKGDINIPKGDVEKDLFRVLSYQAESALAQENHPEAVVCVQRCRDMLLRLPKETGYLSLMCYNFGVDAYNLKKFEESSYWLSQSYDIGKLNERYSPGAVVRAKILRLLATVYLEWDCVSFQEKALNAVILANQASVQPSGLFLKIRILLKGKARDEPIRDAITELFESEVPLGVCLSMVKLLMEEDREALAFEFLKRVCQRFESSPELGSALVLHIELLLQRGKELLARQKIEDVITGHYTGKPLSHQTLSSLHLLLWDRASKNFEAINYSEALQWYNYSLSFYAAGQMEENLAKLQRNRASCFLHLGQLEKAREAIKEAERCDPDSIFTQFSVYKIAVLENDVDRAAEAVRAIGKLARGPVRSEDRLLQAHAAASGLLSLAAHIALEHDQQTIAKTALEGLCEHSEDWTQVLTALRCLVRLALSTMETAREEEREASLDALRSYLKMEYSSKQEGPYIDQRDSADCILTALRRVSQPSPMAGPRPGLEEHAEEANWFRKIAWNSALQCETSAERMRDFFVLSYQLSQFCLPDRAVLMGQKTCLLMATAARLELCRTSAVSVQQAEQLTEALEHIQICWEVWKALKASGDVSKDQTETLLLLYEFEARAKLSDPKLESVLEAVLELETVEPKTLETIAGLAMETPAHYPLLCKKALRIALALHKKQPQPDLLRCSRCLHSLVQLSLPSGVSEAEPRALEEAWGFYQEARSVIGLAPEDFPELEILWLLTRAWNTGILLYSRAQYPEAERWCGLAMTFLCHLGALQESYQTQMSGLYGEVLDKLDKAKRNLVMEE</sequence>
<evidence type="ECO:0000256" key="1">
    <source>
        <dbReference type="ARBA" id="ARBA00023254"/>
    </source>
</evidence>
<evidence type="ECO:0000313" key="4">
    <source>
        <dbReference type="EMBL" id="KAJ8281670.1"/>
    </source>
</evidence>
<dbReference type="SUPFAM" id="SSF48452">
    <property type="entry name" value="TPR-like"/>
    <property type="match status" value="1"/>
</dbReference>
<dbReference type="EMBL" id="JAFJMO010000003">
    <property type="protein sequence ID" value="KAJ8281670.1"/>
    <property type="molecule type" value="Genomic_DNA"/>
</dbReference>
<organism evidence="4 5">
    <name type="scientific">Conger conger</name>
    <name type="common">Conger eel</name>
    <name type="synonym">Muraena conger</name>
    <dbReference type="NCBI Taxonomy" id="82655"/>
    <lineage>
        <taxon>Eukaryota</taxon>
        <taxon>Metazoa</taxon>
        <taxon>Chordata</taxon>
        <taxon>Craniata</taxon>
        <taxon>Vertebrata</taxon>
        <taxon>Euteleostomi</taxon>
        <taxon>Actinopterygii</taxon>
        <taxon>Neopterygii</taxon>
        <taxon>Teleostei</taxon>
        <taxon>Anguilliformes</taxon>
        <taxon>Congridae</taxon>
        <taxon>Conger</taxon>
    </lineage>
</organism>
<dbReference type="Pfam" id="PF08631">
    <property type="entry name" value="SPO22"/>
    <property type="match status" value="1"/>
</dbReference>
<feature type="repeat" description="TPR" evidence="3">
    <location>
        <begin position="436"/>
        <end position="469"/>
    </location>
</feature>
<dbReference type="GO" id="GO:0051321">
    <property type="term" value="P:meiotic cell cycle"/>
    <property type="evidence" value="ECO:0007669"/>
    <property type="project" value="UniProtKB-KW"/>
</dbReference>
<dbReference type="AlphaFoldDB" id="A0A9Q1I4N3"/>
<dbReference type="Proteomes" id="UP001152803">
    <property type="component" value="Unassembled WGS sequence"/>
</dbReference>
<protein>
    <recommendedName>
        <fullName evidence="2">Protein ZIP4 homolog</fullName>
    </recommendedName>
</protein>
<keyword evidence="5" id="KW-1185">Reference proteome</keyword>
<dbReference type="Gene3D" id="1.25.40.10">
    <property type="entry name" value="Tetratricopeptide repeat domain"/>
    <property type="match status" value="1"/>
</dbReference>
<accession>A0A9Q1I4N3</accession>
<dbReference type="PANTHER" id="PTHR38487">
    <property type="entry name" value="TESTIS EXPRESSED 11"/>
    <property type="match status" value="1"/>
</dbReference>
<comment type="caution">
    <text evidence="4">The sequence shown here is derived from an EMBL/GenBank/DDBJ whole genome shotgun (WGS) entry which is preliminary data.</text>
</comment>
<dbReference type="InterPro" id="IPR011990">
    <property type="entry name" value="TPR-like_helical_dom_sf"/>
</dbReference>
<dbReference type="PANTHER" id="PTHR38487:SF1">
    <property type="entry name" value="PROTEIN ZIP4 HOMOLOG"/>
    <property type="match status" value="1"/>
</dbReference>
<dbReference type="PROSITE" id="PS50005">
    <property type="entry name" value="TPR"/>
    <property type="match status" value="1"/>
</dbReference>
<keyword evidence="3" id="KW-0802">TPR repeat</keyword>